<proteinExistence type="predicted"/>
<dbReference type="RefSeq" id="XP_024733734.1">
    <property type="nucleotide sequence ID" value="XM_024872227.1"/>
</dbReference>
<evidence type="ECO:0000256" key="2">
    <source>
        <dbReference type="SAM" id="MobiDB-lite"/>
    </source>
</evidence>
<evidence type="ECO:0000313" key="3">
    <source>
        <dbReference type="EMBL" id="PMD56830.1"/>
    </source>
</evidence>
<keyword evidence="1" id="KW-0175">Coiled coil</keyword>
<dbReference type="GeneID" id="36580308"/>
<feature type="region of interest" description="Disordered" evidence="2">
    <location>
        <begin position="341"/>
        <end position="393"/>
    </location>
</feature>
<dbReference type="EMBL" id="KZ613847">
    <property type="protein sequence ID" value="PMD56830.1"/>
    <property type="molecule type" value="Genomic_DNA"/>
</dbReference>
<feature type="coiled-coil region" evidence="1">
    <location>
        <begin position="103"/>
        <end position="137"/>
    </location>
</feature>
<protein>
    <recommendedName>
        <fullName evidence="5">Fungal N-terminal domain-containing protein</fullName>
    </recommendedName>
</protein>
<accession>A0A2J6T1E0</accession>
<evidence type="ECO:0000313" key="4">
    <source>
        <dbReference type="Proteomes" id="UP000235371"/>
    </source>
</evidence>
<keyword evidence="4" id="KW-1185">Reference proteome</keyword>
<dbReference type="OrthoDB" id="7464126at2759"/>
<dbReference type="Proteomes" id="UP000235371">
    <property type="component" value="Unassembled WGS sequence"/>
</dbReference>
<organism evidence="3 4">
    <name type="scientific">Hyaloscypha bicolor E</name>
    <dbReference type="NCBI Taxonomy" id="1095630"/>
    <lineage>
        <taxon>Eukaryota</taxon>
        <taxon>Fungi</taxon>
        <taxon>Dikarya</taxon>
        <taxon>Ascomycota</taxon>
        <taxon>Pezizomycotina</taxon>
        <taxon>Leotiomycetes</taxon>
        <taxon>Helotiales</taxon>
        <taxon>Hyaloscyphaceae</taxon>
        <taxon>Hyaloscypha</taxon>
        <taxon>Hyaloscypha bicolor</taxon>
    </lineage>
</organism>
<dbReference type="AlphaFoldDB" id="A0A2J6T1E0"/>
<feature type="compositionally biased region" description="Polar residues" evidence="2">
    <location>
        <begin position="384"/>
        <end position="393"/>
    </location>
</feature>
<reference evidence="3 4" key="1">
    <citation type="submission" date="2016-04" db="EMBL/GenBank/DDBJ databases">
        <title>A degradative enzymes factory behind the ericoid mycorrhizal symbiosis.</title>
        <authorList>
            <consortium name="DOE Joint Genome Institute"/>
            <person name="Martino E."/>
            <person name="Morin E."/>
            <person name="Grelet G."/>
            <person name="Kuo A."/>
            <person name="Kohler A."/>
            <person name="Daghino S."/>
            <person name="Barry K."/>
            <person name="Choi C."/>
            <person name="Cichocki N."/>
            <person name="Clum A."/>
            <person name="Copeland A."/>
            <person name="Hainaut M."/>
            <person name="Haridas S."/>
            <person name="Labutti K."/>
            <person name="Lindquist E."/>
            <person name="Lipzen A."/>
            <person name="Khouja H.-R."/>
            <person name="Murat C."/>
            <person name="Ohm R."/>
            <person name="Olson A."/>
            <person name="Spatafora J."/>
            <person name="Veneault-Fourrey C."/>
            <person name="Henrissat B."/>
            <person name="Grigoriev I."/>
            <person name="Martin F."/>
            <person name="Perotto S."/>
        </authorList>
    </citation>
    <scope>NUCLEOTIDE SEQUENCE [LARGE SCALE GENOMIC DNA]</scope>
    <source>
        <strain evidence="3 4">E</strain>
    </source>
</reference>
<dbReference type="InParanoid" id="A0A2J6T1E0"/>
<sequence>MLLSGAGHTALSEGVASSPIVQIKMSFAFKISDLGLVTKLAYSTVQNARRACGAHSALAREVNSLHVVLTRLVAEVVKPESILNGGASSSENGDGRDEKSKELADLVRNCERVLRVLKEILEKYNALSDEKRSVQKLWQKVKFGSGEMQDLDKIRSELATYTQAITLFLNLAGLGSQGKVERYMESQGDELRDIKASLNLLTAKLQVKEGSTHGERSILSSYDGDDKEVWKMFRRELILDGFSSKVLSRHKETIRSYVMELGARGVLDDTVPELEEGGSEIATENGADGDVLPRAYELVERYLSGKAALEQGIREKGSSISTVELPEAPVPDQSTLYTTSLKDHHSTTIDFPDEEDSGSENNGTKDPHSASESETKSKVDEEAFSQSMPGVSQ</sequence>
<name>A0A2J6T1E0_9HELO</name>
<evidence type="ECO:0000256" key="1">
    <source>
        <dbReference type="SAM" id="Coils"/>
    </source>
</evidence>
<dbReference type="STRING" id="1095630.A0A2J6T1E0"/>
<gene>
    <name evidence="3" type="ORF">K444DRAFT_36597</name>
</gene>
<feature type="compositionally biased region" description="Basic and acidic residues" evidence="2">
    <location>
        <begin position="363"/>
        <end position="381"/>
    </location>
</feature>
<evidence type="ECO:0008006" key="5">
    <source>
        <dbReference type="Google" id="ProtNLM"/>
    </source>
</evidence>